<feature type="domain" description="YlxR" evidence="1">
    <location>
        <begin position="13"/>
        <end position="84"/>
    </location>
</feature>
<accession>A0A4R6IEQ2</accession>
<dbReference type="InterPro" id="IPR007393">
    <property type="entry name" value="YlxR_dom"/>
</dbReference>
<name>A0A4R6IEQ2_9MOLU</name>
<evidence type="ECO:0000313" key="2">
    <source>
        <dbReference type="EMBL" id="TDO20464.1"/>
    </source>
</evidence>
<evidence type="ECO:0000259" key="1">
    <source>
        <dbReference type="Pfam" id="PF04296"/>
    </source>
</evidence>
<protein>
    <recommendedName>
        <fullName evidence="1">YlxR domain-containing protein</fullName>
    </recommendedName>
</protein>
<dbReference type="AlphaFoldDB" id="A0A4R6IEQ2"/>
<dbReference type="EMBL" id="SNWN01000010">
    <property type="protein sequence ID" value="TDO20464.1"/>
    <property type="molecule type" value="Genomic_DNA"/>
</dbReference>
<sequence>MIETNNKLKIINRKCVLTNKIMPRENMYRIVKFNNQIYLDLTYKAKGRGLYISKSEYNFDTFYKKRVLNRAFRINVENSVYNKIGEEVENYGK</sequence>
<dbReference type="PANTHER" id="PTHR34215:SF1">
    <property type="entry name" value="YLXR DOMAIN-CONTAINING PROTEIN"/>
    <property type="match status" value="1"/>
</dbReference>
<keyword evidence="3" id="KW-1185">Reference proteome</keyword>
<dbReference type="PANTHER" id="PTHR34215">
    <property type="entry name" value="BLL0784 PROTEIN"/>
    <property type="match status" value="1"/>
</dbReference>
<evidence type="ECO:0000313" key="3">
    <source>
        <dbReference type="Proteomes" id="UP000295518"/>
    </source>
</evidence>
<organism evidence="2 3">
    <name type="scientific">Mycoplasma testudineum</name>
    <dbReference type="NCBI Taxonomy" id="244584"/>
    <lineage>
        <taxon>Bacteria</taxon>
        <taxon>Bacillati</taxon>
        <taxon>Mycoplasmatota</taxon>
        <taxon>Mollicutes</taxon>
        <taxon>Mycoplasmataceae</taxon>
        <taxon>Mycoplasma</taxon>
    </lineage>
</organism>
<dbReference type="Proteomes" id="UP000295518">
    <property type="component" value="Unassembled WGS sequence"/>
</dbReference>
<gene>
    <name evidence="2" type="ORF">EI74_0292</name>
</gene>
<dbReference type="InterPro" id="IPR037465">
    <property type="entry name" value="YlxR"/>
</dbReference>
<dbReference type="RefSeq" id="WP_279526407.1">
    <property type="nucleotide sequence ID" value="NZ_NNCE01000002.1"/>
</dbReference>
<dbReference type="InterPro" id="IPR035931">
    <property type="entry name" value="YlxR-like_sf"/>
</dbReference>
<reference evidence="2 3" key="1">
    <citation type="submission" date="2019-03" db="EMBL/GenBank/DDBJ databases">
        <title>Genomic Encyclopedia of Archaeal and Bacterial Type Strains, Phase II (KMG-II): from individual species to whole genera.</title>
        <authorList>
            <person name="Goeker M."/>
        </authorList>
    </citation>
    <scope>NUCLEOTIDE SEQUENCE [LARGE SCALE GENOMIC DNA]</scope>
    <source>
        <strain evidence="2 3">ATCC 700618</strain>
    </source>
</reference>
<dbReference type="Pfam" id="PF04296">
    <property type="entry name" value="YlxR"/>
    <property type="match status" value="1"/>
</dbReference>
<dbReference type="Gene3D" id="3.30.1230.10">
    <property type="entry name" value="YlxR-like"/>
    <property type="match status" value="1"/>
</dbReference>
<dbReference type="SUPFAM" id="SSF64376">
    <property type="entry name" value="YlxR-like"/>
    <property type="match status" value="1"/>
</dbReference>
<proteinExistence type="predicted"/>
<comment type="caution">
    <text evidence="2">The sequence shown here is derived from an EMBL/GenBank/DDBJ whole genome shotgun (WGS) entry which is preliminary data.</text>
</comment>